<dbReference type="Proteomes" id="UP000260844">
    <property type="component" value="Unassembled WGS sequence"/>
</dbReference>
<sequence length="167" mass="19025">MMRMKIQMLAMMFIAALALGACSDDDDKDDVKVPEAMSQALKSKYPSAIHVEWEQKGGYFVADCKVDGQEKDVWFNNQAEWQLTETELLWNNLPGTVQTSFSASEYAGWKIEEIVLLEYPVVPMQFVIEVEKGNAEYQLFYSEEGGLLQTKDVSGNRDDTHWPVKLD</sequence>
<evidence type="ECO:0000313" key="12">
    <source>
        <dbReference type="EMBL" id="KAB4179982.1"/>
    </source>
</evidence>
<dbReference type="EMBL" id="WCUV01000017">
    <property type="protein sequence ID" value="KAB4087570.1"/>
    <property type="molecule type" value="Genomic_DNA"/>
</dbReference>
<dbReference type="AlphaFoldDB" id="A0A139K909"/>
<dbReference type="Proteomes" id="UP000095766">
    <property type="component" value="Unassembled WGS sequence"/>
</dbReference>
<dbReference type="Proteomes" id="UP000487221">
    <property type="component" value="Unassembled WGS sequence"/>
</dbReference>
<dbReference type="Proteomes" id="UP000283684">
    <property type="component" value="Unassembled WGS sequence"/>
</dbReference>
<dbReference type="EMBL" id="QSHA01000003">
    <property type="protein sequence ID" value="RHB75557.1"/>
    <property type="molecule type" value="Genomic_DNA"/>
</dbReference>
<dbReference type="EMBL" id="JAQNSI010000362">
    <property type="protein sequence ID" value="MDC1901472.1"/>
    <property type="molecule type" value="Genomic_DNA"/>
</dbReference>
<dbReference type="EMBL" id="WCUQ01000003">
    <property type="protein sequence ID" value="KAB4126971.1"/>
    <property type="molecule type" value="Genomic_DNA"/>
</dbReference>
<dbReference type="Proteomes" id="UP000320533">
    <property type="component" value="Chromosome"/>
</dbReference>
<dbReference type="Proteomes" id="UP000438773">
    <property type="component" value="Unassembled WGS sequence"/>
</dbReference>
<dbReference type="EMBL" id="WCTL01000018">
    <property type="protein sequence ID" value="KAB4232490.1"/>
    <property type="molecule type" value="Genomic_DNA"/>
</dbReference>
<evidence type="ECO:0000313" key="21">
    <source>
        <dbReference type="EMBL" id="RGQ54988.1"/>
    </source>
</evidence>
<evidence type="ECO:0000313" key="27">
    <source>
        <dbReference type="Proteomes" id="UP000095766"/>
    </source>
</evidence>
<evidence type="ECO:0000313" key="34">
    <source>
        <dbReference type="Proteomes" id="UP000286114"/>
    </source>
</evidence>
<dbReference type="OrthoDB" id="1048380at2"/>
<evidence type="ECO:0000313" key="22">
    <source>
        <dbReference type="EMBL" id="RGU39957.1"/>
    </source>
</evidence>
<dbReference type="EMBL" id="CYZF01000016">
    <property type="protein sequence ID" value="CUP57393.1"/>
    <property type="molecule type" value="Genomic_DNA"/>
</dbReference>
<dbReference type="Gene3D" id="3.10.450.360">
    <property type="match status" value="1"/>
</dbReference>
<dbReference type="EMBL" id="WCUA01000002">
    <property type="protein sequence ID" value="KAB4187848.1"/>
    <property type="molecule type" value="Genomic_DNA"/>
</dbReference>
<evidence type="ECO:0000313" key="28">
    <source>
        <dbReference type="Proteomes" id="UP000260844"/>
    </source>
</evidence>
<evidence type="ECO:0000313" key="5">
    <source>
        <dbReference type="EMBL" id="CUO99073.1"/>
    </source>
</evidence>
<dbReference type="EMBL" id="QRTH01000001">
    <property type="protein sequence ID" value="RGQ54988.1"/>
    <property type="molecule type" value="Genomic_DNA"/>
</dbReference>
<evidence type="ECO:0000313" key="43">
    <source>
        <dbReference type="Proteomes" id="UP000462376"/>
    </source>
</evidence>
<gene>
    <name evidence="3" type="ORF">Bun01g_33130</name>
    <name evidence="24" type="ORF">DW873_05260</name>
    <name evidence="23" type="ORF">DW988_14705</name>
    <name evidence="22" type="ORF">DWW83_07480</name>
    <name evidence="21" type="ORF">DWY92_03340</name>
    <name evidence="20" type="ORF">DXC07_04250</name>
    <name evidence="19" type="ORF">DXD40_08610</name>
    <name evidence="18" type="ORF">DXD90_15965</name>
    <name evidence="6" type="ORF">ERS417307_03974</name>
    <name evidence="5" type="ORF">ERS852462_02253</name>
    <name evidence="4" type="ORF">ERS852510_00004</name>
    <name evidence="15" type="ORF">GAP41_11795</name>
    <name evidence="14" type="ORF">GAP47_17090</name>
    <name evidence="13" type="ORF">GAQ34_03740</name>
    <name evidence="12" type="ORF">GAQ44_21680</name>
    <name evidence="7" type="ORF">GAQ56_19300</name>
    <name evidence="11" type="ORF">GAQ59_16215</name>
    <name evidence="8" type="ORF">GAQ70_01935</name>
    <name evidence="9" type="ORF">GAQ72_08055</name>
    <name evidence="10" type="ORF">GAQ75_06925</name>
    <name evidence="17" type="ORF">POZ10_12675</name>
    <name evidence="16" type="ORF">POZ22_16640</name>
</gene>
<evidence type="ECO:0000313" key="13">
    <source>
        <dbReference type="EMBL" id="KAB4187848.1"/>
    </source>
</evidence>
<organism evidence="18 30">
    <name type="scientific">Bacteroides uniformis</name>
    <dbReference type="NCBI Taxonomy" id="820"/>
    <lineage>
        <taxon>Bacteria</taxon>
        <taxon>Pseudomonadati</taxon>
        <taxon>Bacteroidota</taxon>
        <taxon>Bacteroidia</taxon>
        <taxon>Bacteroidales</taxon>
        <taxon>Bacteroidaceae</taxon>
        <taxon>Bacteroides</taxon>
    </lineage>
</organism>
<dbReference type="EMBL" id="CZAF01000006">
    <property type="protein sequence ID" value="CUO99073.1"/>
    <property type="molecule type" value="Genomic_DNA"/>
</dbReference>
<reference evidence="36 37" key="3">
    <citation type="journal article" date="2019" name="Nat. Med.">
        <title>A library of human gut bacterial isolates paired with longitudinal multiomics data enables mechanistic microbiome research.</title>
        <authorList>
            <person name="Poyet M."/>
            <person name="Groussin M."/>
            <person name="Gibbons S.M."/>
            <person name="Avila-Pacheco J."/>
            <person name="Jiang X."/>
            <person name="Kearney S.M."/>
            <person name="Perrotta A.R."/>
            <person name="Berdy B."/>
            <person name="Zhao S."/>
            <person name="Lieberman T.D."/>
            <person name="Swanson P.K."/>
            <person name="Smith M."/>
            <person name="Roesemann S."/>
            <person name="Alexander J.E."/>
            <person name="Rich S.A."/>
            <person name="Livny J."/>
            <person name="Vlamakis H."/>
            <person name="Clish C."/>
            <person name="Bullock K."/>
            <person name="Deik A."/>
            <person name="Scott J."/>
            <person name="Pierce K.A."/>
            <person name="Xavier R.J."/>
            <person name="Alm E.J."/>
        </authorList>
    </citation>
    <scope>NUCLEOTIDE SEQUENCE [LARGE SCALE GENOMIC DNA]</scope>
    <source>
        <strain evidence="12 44">BIOML-A19</strain>
        <strain evidence="13 42">BIOML-A21</strain>
        <strain evidence="11 38">BIOML-A27</strain>
        <strain evidence="8 41">BIOML-A36</strain>
        <strain evidence="10 40">BIOML-A37</strain>
        <strain evidence="9 39">BIOML-A38</strain>
        <strain evidence="7 37">BIOML-A42</strain>
        <strain evidence="14 43">BIOML-A5</strain>
        <strain evidence="15 36">BIOML-A6</strain>
    </source>
</reference>
<evidence type="ECO:0000313" key="4">
    <source>
        <dbReference type="EMBL" id="CUO75356.1"/>
    </source>
</evidence>
<evidence type="ECO:0000313" key="35">
    <source>
        <dbReference type="Proteomes" id="UP000320533"/>
    </source>
</evidence>
<accession>A0A139K909</accession>
<evidence type="ECO:0000313" key="23">
    <source>
        <dbReference type="EMBL" id="RGZ46805.1"/>
    </source>
</evidence>
<reference evidence="3 35" key="4">
    <citation type="submission" date="2019-06" db="EMBL/GenBank/DDBJ databases">
        <title>Complete genome sequence of Bacteroides uniformis NBRC 113350.</title>
        <authorList>
            <person name="Miura T."/>
            <person name="Furukawa M."/>
            <person name="Shimamura M."/>
            <person name="Ohyama Y."/>
            <person name="Yamazoe A."/>
            <person name="Kawasaki H."/>
        </authorList>
    </citation>
    <scope>NUCLEOTIDE SEQUENCE [LARGE SCALE GENOMIC DNA]</scope>
    <source>
        <strain evidence="3 35">NBRC 113350</strain>
    </source>
</reference>
<evidence type="ECO:0000313" key="32">
    <source>
        <dbReference type="Proteomes" id="UP000283684"/>
    </source>
</evidence>
<dbReference type="Proteomes" id="UP000261295">
    <property type="component" value="Unassembled WGS sequence"/>
</dbReference>
<evidence type="ECO:0000313" key="24">
    <source>
        <dbReference type="EMBL" id="RHB75557.1"/>
    </source>
</evidence>
<dbReference type="GeneID" id="99752852"/>
<evidence type="ECO:0000313" key="42">
    <source>
        <dbReference type="Proteomes" id="UP000442334"/>
    </source>
</evidence>
<evidence type="ECO:0000313" key="19">
    <source>
        <dbReference type="EMBL" id="RGJ93889.1"/>
    </source>
</evidence>
<evidence type="ECO:0000313" key="36">
    <source>
        <dbReference type="Proteomes" id="UP000431575"/>
    </source>
</evidence>
<keyword evidence="1" id="KW-0732">Signal</keyword>
<dbReference type="Proteomes" id="UP000095614">
    <property type="component" value="Unassembled WGS sequence"/>
</dbReference>
<dbReference type="Proteomes" id="UP000283680">
    <property type="component" value="Unassembled WGS sequence"/>
</dbReference>
<reference evidence="28 29" key="2">
    <citation type="submission" date="2018-08" db="EMBL/GenBank/DDBJ databases">
        <title>A genome reference for cultivated species of the human gut microbiota.</title>
        <authorList>
            <person name="Zou Y."/>
            <person name="Xue W."/>
            <person name="Luo G."/>
        </authorList>
    </citation>
    <scope>NUCLEOTIDE SEQUENCE [LARGE SCALE GENOMIC DNA]</scope>
    <source>
        <strain evidence="22 33">AF17-20</strain>
        <strain evidence="21 31">AF28-11</strain>
        <strain evidence="24 34">AM39-1</strain>
        <strain evidence="23 32">AM50-4</strain>
        <strain evidence="20 29">OM07-9</strain>
        <strain evidence="19 28">TM04-30</strain>
        <strain evidence="18 30">TM10-17</strain>
    </source>
</reference>
<feature type="chain" id="PRO_5014530955" evidence="1">
    <location>
        <begin position="24"/>
        <end position="167"/>
    </location>
</feature>
<evidence type="ECO:0000313" key="8">
    <source>
        <dbReference type="EMBL" id="KAB4111148.1"/>
    </source>
</evidence>
<evidence type="ECO:0000313" key="29">
    <source>
        <dbReference type="Proteomes" id="UP000261295"/>
    </source>
</evidence>
<dbReference type="Proteomes" id="UP000433928">
    <property type="component" value="Unassembled WGS sequence"/>
</dbReference>
<evidence type="ECO:0000313" key="11">
    <source>
        <dbReference type="EMBL" id="KAB4167998.1"/>
    </source>
</evidence>
<dbReference type="KEGG" id="bun:Bun01g_33130"/>
<dbReference type="RefSeq" id="WP_005831695.1">
    <property type="nucleotide sequence ID" value="NZ_AP019724.1"/>
</dbReference>
<evidence type="ECO:0000313" key="33">
    <source>
        <dbReference type="Proteomes" id="UP000284022"/>
    </source>
</evidence>
<evidence type="ECO:0000313" key="7">
    <source>
        <dbReference type="EMBL" id="KAB4087570.1"/>
    </source>
</evidence>
<protein>
    <submittedName>
        <fullName evidence="16">PepSY-like domain-containing protein</fullName>
    </submittedName>
    <submittedName>
        <fullName evidence="4">Protein of uncharacterized function (DUF2874)</fullName>
    </submittedName>
    <submittedName>
        <fullName evidence="18">Ribosome biogenesis protein</fullName>
    </submittedName>
</protein>
<evidence type="ECO:0000313" key="17">
    <source>
        <dbReference type="EMBL" id="MDC1901472.1"/>
    </source>
</evidence>
<evidence type="ECO:0000259" key="2">
    <source>
        <dbReference type="Pfam" id="PF11396"/>
    </source>
</evidence>
<dbReference type="Proteomes" id="UP000432488">
    <property type="component" value="Unassembled WGS sequence"/>
</dbReference>
<dbReference type="STRING" id="820.ERS852554_02304"/>
<dbReference type="SUPFAM" id="SSF160574">
    <property type="entry name" value="BT0923-like"/>
    <property type="match status" value="1"/>
</dbReference>
<dbReference type="Proteomes" id="UP000434462">
    <property type="component" value="Unassembled WGS sequence"/>
</dbReference>
<evidence type="ECO:0000313" key="44">
    <source>
        <dbReference type="Proteomes" id="UP000487221"/>
    </source>
</evidence>
<evidence type="ECO:0000313" key="14">
    <source>
        <dbReference type="EMBL" id="KAB4232490.1"/>
    </source>
</evidence>
<dbReference type="Proteomes" id="UP000441711">
    <property type="component" value="Unassembled WGS sequence"/>
</dbReference>
<dbReference type="InterPro" id="IPR021533">
    <property type="entry name" value="PepSY-like"/>
</dbReference>
<name>A0A139K909_BACUN</name>
<evidence type="ECO:0000313" key="38">
    <source>
        <dbReference type="Proteomes" id="UP000433928"/>
    </source>
</evidence>
<evidence type="ECO:0000313" key="31">
    <source>
        <dbReference type="Proteomes" id="UP000283680"/>
    </source>
</evidence>
<feature type="domain" description="Putative beta-lactamase-inhibitor-like PepSY-like" evidence="2">
    <location>
        <begin position="67"/>
        <end position="148"/>
    </location>
</feature>
<dbReference type="EMBL" id="QSEE01000015">
    <property type="protein sequence ID" value="RGZ46805.1"/>
    <property type="molecule type" value="Genomic_DNA"/>
</dbReference>
<reference evidence="25 26" key="1">
    <citation type="submission" date="2015-09" db="EMBL/GenBank/DDBJ databases">
        <authorList>
            <consortium name="Pathogen Informatics"/>
        </authorList>
    </citation>
    <scope>NUCLEOTIDE SEQUENCE [LARGE SCALE GENOMIC DNA]</scope>
    <source>
        <strain evidence="6 25">2789STDY5608791</strain>
        <strain evidence="5 26">2789STDY5834847</strain>
        <strain evidence="4 27">2789STDY5834898</strain>
    </source>
</reference>
<evidence type="ECO:0000313" key="41">
    <source>
        <dbReference type="Proteomes" id="UP000441711"/>
    </source>
</evidence>
<dbReference type="EMBL" id="WCUP01000002">
    <property type="protein sequence ID" value="KAB4111148.1"/>
    <property type="molecule type" value="Genomic_DNA"/>
</dbReference>
<dbReference type="EMBL" id="AP019724">
    <property type="protein sequence ID" value="BBK88943.1"/>
    <property type="molecule type" value="Genomic_DNA"/>
</dbReference>
<evidence type="ECO:0000313" key="40">
    <source>
        <dbReference type="Proteomes" id="UP000438773"/>
    </source>
</evidence>
<dbReference type="Proteomes" id="UP000284022">
    <property type="component" value="Unassembled WGS sequence"/>
</dbReference>
<evidence type="ECO:0000313" key="15">
    <source>
        <dbReference type="EMBL" id="KAB4242307.1"/>
    </source>
</evidence>
<dbReference type="PATRIC" id="fig|820.27.peg.1729"/>
<dbReference type="Pfam" id="PF11396">
    <property type="entry name" value="PepSY_like"/>
    <property type="match status" value="1"/>
</dbReference>
<dbReference type="Proteomes" id="UP001222603">
    <property type="component" value="Unassembled WGS sequence"/>
</dbReference>
<feature type="signal peptide" evidence="1">
    <location>
        <begin position="1"/>
        <end position="23"/>
    </location>
</feature>
<dbReference type="EMBL" id="QSTL01000002">
    <property type="protein sequence ID" value="RGM57997.1"/>
    <property type="molecule type" value="Genomic_DNA"/>
</dbReference>
<dbReference type="EMBL" id="WCUR01000018">
    <property type="protein sequence ID" value="KAB4117540.1"/>
    <property type="molecule type" value="Genomic_DNA"/>
</dbReference>
<evidence type="ECO:0000256" key="1">
    <source>
        <dbReference type="SAM" id="SignalP"/>
    </source>
</evidence>
<dbReference type="EMBL" id="QRXV01000006">
    <property type="protein sequence ID" value="RGU39957.1"/>
    <property type="molecule type" value="Genomic_DNA"/>
</dbReference>
<dbReference type="EMBL" id="WCTM01000006">
    <property type="protein sequence ID" value="KAB4242307.1"/>
    <property type="molecule type" value="Genomic_DNA"/>
</dbReference>
<dbReference type="EMBL" id="QSOF01000025">
    <property type="protein sequence ID" value="RGI73321.1"/>
    <property type="molecule type" value="Genomic_DNA"/>
</dbReference>
<dbReference type="Proteomes" id="UP000462376">
    <property type="component" value="Unassembled WGS sequence"/>
</dbReference>
<evidence type="ECO:0000313" key="37">
    <source>
        <dbReference type="Proteomes" id="UP000432488"/>
    </source>
</evidence>
<evidence type="ECO:0000313" key="10">
    <source>
        <dbReference type="EMBL" id="KAB4126971.1"/>
    </source>
</evidence>
<evidence type="ECO:0000313" key="39">
    <source>
        <dbReference type="Proteomes" id="UP000434462"/>
    </source>
</evidence>
<evidence type="ECO:0000313" key="18">
    <source>
        <dbReference type="EMBL" id="RGI73321.1"/>
    </source>
</evidence>
<reference evidence="16" key="5">
    <citation type="submission" date="2022-10" db="EMBL/GenBank/DDBJ databases">
        <title>Human gut microbiome strain richness.</title>
        <authorList>
            <person name="Chen-Liaw A."/>
        </authorList>
    </citation>
    <scope>NUCLEOTIDE SEQUENCE</scope>
    <source>
        <strain evidence="17">1001713st1_F9_1001713B170221_170320</strain>
        <strain evidence="16">BSD2780061687st1_G10_BSD2780061687b_171204</strain>
    </source>
</reference>
<dbReference type="EMBL" id="WCUG01000017">
    <property type="protein sequence ID" value="KAB4167998.1"/>
    <property type="molecule type" value="Genomic_DNA"/>
</dbReference>
<dbReference type="EMBL" id="QSPV01000006">
    <property type="protein sequence ID" value="RGJ93889.1"/>
    <property type="molecule type" value="Genomic_DNA"/>
</dbReference>
<evidence type="ECO:0000313" key="6">
    <source>
        <dbReference type="EMBL" id="CUP57393.1"/>
    </source>
</evidence>
<dbReference type="PROSITE" id="PS51257">
    <property type="entry name" value="PROKAR_LIPOPROTEIN"/>
    <property type="match status" value="1"/>
</dbReference>
<dbReference type="Proteomes" id="UP001214113">
    <property type="component" value="Unassembled WGS sequence"/>
</dbReference>
<evidence type="ECO:0000313" key="16">
    <source>
        <dbReference type="EMBL" id="MDC1856392.1"/>
    </source>
</evidence>
<evidence type="ECO:0000313" key="20">
    <source>
        <dbReference type="EMBL" id="RGM57997.1"/>
    </source>
</evidence>
<evidence type="ECO:0000313" key="25">
    <source>
        <dbReference type="Proteomes" id="UP000095419"/>
    </source>
</evidence>
<dbReference type="EMBL" id="JAQNSB010000028">
    <property type="protein sequence ID" value="MDC1856392.1"/>
    <property type="molecule type" value="Genomic_DNA"/>
</dbReference>
<dbReference type="Proteomes" id="UP000095419">
    <property type="component" value="Unassembled WGS sequence"/>
</dbReference>
<dbReference type="Proteomes" id="UP000286114">
    <property type="component" value="Unassembled WGS sequence"/>
</dbReference>
<dbReference type="Proteomes" id="UP000431575">
    <property type="component" value="Unassembled WGS sequence"/>
</dbReference>
<dbReference type="Proteomes" id="UP000442334">
    <property type="component" value="Unassembled WGS sequence"/>
</dbReference>
<dbReference type="EMBL" id="CZAO01000001">
    <property type="protein sequence ID" value="CUO75356.1"/>
    <property type="molecule type" value="Genomic_DNA"/>
</dbReference>
<proteinExistence type="predicted"/>
<evidence type="ECO:0000313" key="3">
    <source>
        <dbReference type="EMBL" id="BBK88943.1"/>
    </source>
</evidence>
<evidence type="ECO:0000313" key="30">
    <source>
        <dbReference type="Proteomes" id="UP000263754"/>
    </source>
</evidence>
<evidence type="ECO:0000313" key="9">
    <source>
        <dbReference type="EMBL" id="KAB4117540.1"/>
    </source>
</evidence>
<dbReference type="Proteomes" id="UP000263754">
    <property type="component" value="Unassembled WGS sequence"/>
</dbReference>
<evidence type="ECO:0000313" key="26">
    <source>
        <dbReference type="Proteomes" id="UP000095614"/>
    </source>
</evidence>
<dbReference type="EMBL" id="WCTY01000052">
    <property type="protein sequence ID" value="KAB4179982.1"/>
    <property type="molecule type" value="Genomic_DNA"/>
</dbReference>